<proteinExistence type="predicted"/>
<name>A0A1Q9ARH5_9HYPH</name>
<accession>A0A1Q9ARH5</accession>
<evidence type="ECO:0000313" key="1">
    <source>
        <dbReference type="EMBL" id="OLP57988.1"/>
    </source>
</evidence>
<dbReference type="Pfam" id="PF07372">
    <property type="entry name" value="DUF1491"/>
    <property type="match status" value="1"/>
</dbReference>
<dbReference type="Proteomes" id="UP000186364">
    <property type="component" value="Unassembled WGS sequence"/>
</dbReference>
<evidence type="ECO:0008006" key="3">
    <source>
        <dbReference type="Google" id="ProtNLM"/>
    </source>
</evidence>
<dbReference type="AlphaFoldDB" id="A0A1Q9ARH5"/>
<gene>
    <name evidence="1" type="ORF">BJF93_14270</name>
</gene>
<dbReference type="RefSeq" id="WP_075629892.1">
    <property type="nucleotide sequence ID" value="NZ_FOAM01000007.1"/>
</dbReference>
<dbReference type="Gene3D" id="3.40.1530.20">
    <property type="entry name" value="Protein of unknown function (DUF1491)"/>
    <property type="match status" value="1"/>
</dbReference>
<dbReference type="OrthoDB" id="9809136at2"/>
<organism evidence="1 2">
    <name type="scientific">Xaviernesmea oryzae</name>
    <dbReference type="NCBI Taxonomy" id="464029"/>
    <lineage>
        <taxon>Bacteria</taxon>
        <taxon>Pseudomonadati</taxon>
        <taxon>Pseudomonadota</taxon>
        <taxon>Alphaproteobacteria</taxon>
        <taxon>Hyphomicrobiales</taxon>
        <taxon>Rhizobiaceae</taxon>
        <taxon>Rhizobium/Agrobacterium group</taxon>
        <taxon>Xaviernesmea</taxon>
    </lineage>
</organism>
<dbReference type="EMBL" id="MKIP01000059">
    <property type="protein sequence ID" value="OLP57988.1"/>
    <property type="molecule type" value="Genomic_DNA"/>
</dbReference>
<protein>
    <recommendedName>
        <fullName evidence="3">DUF1491 family protein</fullName>
    </recommendedName>
</protein>
<reference evidence="1 2" key="1">
    <citation type="submission" date="2016-09" db="EMBL/GenBank/DDBJ databases">
        <title>Rhizobium sp. nov., a novel species isolated from the rice rhizosphere.</title>
        <authorList>
            <person name="Zhao J."/>
            <person name="Zhang X."/>
        </authorList>
    </citation>
    <scope>NUCLEOTIDE SEQUENCE [LARGE SCALE GENOMIC DNA]</scope>
    <source>
        <strain evidence="1 2">1.7048</strain>
    </source>
</reference>
<sequence>MRLRSDLFVSALLRRVFADGGYAAVLHKGAAEAGAIFLRQRRRDGRESVAGPAPQSLLSGEESGDRLFELRLTDGAAEEADVLIARELRFDSDCWVVELECETLEGLVPLAPQA</sequence>
<evidence type="ECO:0000313" key="2">
    <source>
        <dbReference type="Proteomes" id="UP000186364"/>
    </source>
</evidence>
<dbReference type="InterPro" id="IPR009964">
    <property type="entry name" value="DUF1491"/>
</dbReference>
<keyword evidence="2" id="KW-1185">Reference proteome</keyword>
<comment type="caution">
    <text evidence="1">The sequence shown here is derived from an EMBL/GenBank/DDBJ whole genome shotgun (WGS) entry which is preliminary data.</text>
</comment>